<comment type="subcellular location">
    <subcellularLocation>
        <location evidence="1">Mitochondrion inner membrane</location>
        <topology evidence="1">Multi-pass membrane protein</topology>
    </subcellularLocation>
</comment>
<evidence type="ECO:0000256" key="2">
    <source>
        <dbReference type="ARBA" id="ARBA00006375"/>
    </source>
</evidence>
<organism evidence="12 13">
    <name type="scientific">Cryptosporidium muris (strain RN66)</name>
    <dbReference type="NCBI Taxonomy" id="441375"/>
    <lineage>
        <taxon>Eukaryota</taxon>
        <taxon>Sar</taxon>
        <taxon>Alveolata</taxon>
        <taxon>Apicomplexa</taxon>
        <taxon>Conoidasida</taxon>
        <taxon>Coccidia</taxon>
        <taxon>Eucoccidiorida</taxon>
        <taxon>Eimeriorina</taxon>
        <taxon>Cryptosporidiidae</taxon>
        <taxon>Cryptosporidium</taxon>
    </lineage>
</organism>
<dbReference type="Pfam" id="PF00153">
    <property type="entry name" value="Mito_carr"/>
    <property type="match status" value="3"/>
</dbReference>
<dbReference type="InterPro" id="IPR018108">
    <property type="entry name" value="MCP_transmembrane"/>
</dbReference>
<dbReference type="GeneID" id="6995325"/>
<evidence type="ECO:0000256" key="9">
    <source>
        <dbReference type="ARBA" id="ARBA00023136"/>
    </source>
</evidence>
<evidence type="ECO:0000256" key="7">
    <source>
        <dbReference type="ARBA" id="ARBA00022989"/>
    </source>
</evidence>
<dbReference type="PANTHER" id="PTHR45760">
    <property type="entry name" value="FI19922P1-RELATED"/>
    <property type="match status" value="1"/>
</dbReference>
<dbReference type="VEuPathDB" id="CryptoDB:CMU_016250"/>
<evidence type="ECO:0000256" key="11">
    <source>
        <dbReference type="RuleBase" id="RU000488"/>
    </source>
</evidence>
<dbReference type="InterPro" id="IPR023395">
    <property type="entry name" value="MCP_dom_sf"/>
</dbReference>
<dbReference type="GO" id="GO:1990542">
    <property type="term" value="P:mitochondrial transmembrane transport"/>
    <property type="evidence" value="ECO:0007669"/>
    <property type="project" value="InterPro"/>
</dbReference>
<name>B6ACM2_CRYMR</name>
<dbReference type="eggNOG" id="KOG0761">
    <property type="taxonomic scope" value="Eukaryota"/>
</dbReference>
<keyword evidence="9 10" id="KW-0472">Membrane</keyword>
<proteinExistence type="inferred from homology"/>
<keyword evidence="4 10" id="KW-0812">Transmembrane</keyword>
<keyword evidence="7" id="KW-1133">Transmembrane helix</keyword>
<dbReference type="InterPro" id="IPR045315">
    <property type="entry name" value="Mtm1-like"/>
</dbReference>
<dbReference type="PROSITE" id="PS50920">
    <property type="entry name" value="SOLCAR"/>
    <property type="match status" value="2"/>
</dbReference>
<evidence type="ECO:0000313" key="13">
    <source>
        <dbReference type="Proteomes" id="UP000001460"/>
    </source>
</evidence>
<evidence type="ECO:0000256" key="10">
    <source>
        <dbReference type="PROSITE-ProRule" id="PRU00282"/>
    </source>
</evidence>
<evidence type="ECO:0000256" key="5">
    <source>
        <dbReference type="ARBA" id="ARBA00022737"/>
    </source>
</evidence>
<dbReference type="EMBL" id="DS989728">
    <property type="protein sequence ID" value="EEA05876.1"/>
    <property type="molecule type" value="Genomic_DNA"/>
</dbReference>
<evidence type="ECO:0000256" key="6">
    <source>
        <dbReference type="ARBA" id="ARBA00022792"/>
    </source>
</evidence>
<comment type="similarity">
    <text evidence="2 11">Belongs to the mitochondrial carrier (TC 2.A.29) family.</text>
</comment>
<evidence type="ECO:0000256" key="8">
    <source>
        <dbReference type="ARBA" id="ARBA00023128"/>
    </source>
</evidence>
<evidence type="ECO:0000256" key="3">
    <source>
        <dbReference type="ARBA" id="ARBA00022448"/>
    </source>
</evidence>
<dbReference type="Gene3D" id="1.50.40.10">
    <property type="entry name" value="Mitochondrial carrier domain"/>
    <property type="match status" value="1"/>
</dbReference>
<dbReference type="SUPFAM" id="SSF103506">
    <property type="entry name" value="Mitochondrial carrier"/>
    <property type="match status" value="1"/>
</dbReference>
<keyword evidence="8" id="KW-0496">Mitochondrion</keyword>
<dbReference type="GO" id="GO:0005743">
    <property type="term" value="C:mitochondrial inner membrane"/>
    <property type="evidence" value="ECO:0007669"/>
    <property type="project" value="UniProtKB-SubCell"/>
</dbReference>
<protein>
    <submittedName>
        <fullName evidence="12">Carrier protein, putative</fullName>
    </submittedName>
</protein>
<keyword evidence="3 11" id="KW-0813">Transport</keyword>
<evidence type="ECO:0000256" key="1">
    <source>
        <dbReference type="ARBA" id="ARBA00004448"/>
    </source>
</evidence>
<dbReference type="Proteomes" id="UP000001460">
    <property type="component" value="Unassembled WGS sequence"/>
</dbReference>
<evidence type="ECO:0000256" key="4">
    <source>
        <dbReference type="ARBA" id="ARBA00022692"/>
    </source>
</evidence>
<dbReference type="OMA" id="DQTSVGA"/>
<feature type="repeat" description="Solcar" evidence="10">
    <location>
        <begin position="134"/>
        <end position="217"/>
    </location>
</feature>
<evidence type="ECO:0000313" key="12">
    <source>
        <dbReference type="EMBL" id="EEA05876.1"/>
    </source>
</evidence>
<feature type="repeat" description="Solcar" evidence="10">
    <location>
        <begin position="231"/>
        <end position="328"/>
    </location>
</feature>
<gene>
    <name evidence="12" type="ORF">CMU_016250</name>
</gene>
<sequence length="343" mass="39924">MLYYNIYLGNINSILWKKAKKNIDDIPIEDPPYQSKIVKMKNIIYNNLNSSLLLNGINGILVSFICTPFDVIKNYWIYNIGLEKYDKMSTLLIAKKLYKYRGIRTFWSGFLHSTSYTVPSNIIFYSSYNYFLSNLGLSPAISGMQARILTIFTIAPMEFIKTRIQAKAGTINTKYLIKKLIDNGEITHLWLGTWTTILRDVPFTATYWTLVENLRKKFIINNNQKENKYNKLFLIKLISIGSFSGVISTLISHPLDVIKTNIQVYDLNRNNQINSFPYFYHNLFNKISSEIFRKQGIKGFYVGIVPRIAKVMPACAISLTIFELSRQKRLNQQNNKYDHYTRI</sequence>
<keyword evidence="13" id="KW-1185">Reference proteome</keyword>
<dbReference type="OrthoDB" id="409586at2759"/>
<dbReference type="STRING" id="441375.B6ACM2"/>
<reference evidence="12" key="1">
    <citation type="submission" date="2008-06" db="EMBL/GenBank/DDBJ databases">
        <authorList>
            <person name="Lorenzi H."/>
            <person name="Inman J."/>
            <person name="Miller J."/>
            <person name="Schobel S."/>
            <person name="Amedeo P."/>
            <person name="Caler E.V."/>
            <person name="da Silva J."/>
        </authorList>
    </citation>
    <scope>NUCLEOTIDE SEQUENCE [LARGE SCALE GENOMIC DNA]</scope>
    <source>
        <strain evidence="12">RN66</strain>
    </source>
</reference>
<dbReference type="RefSeq" id="XP_002140225.1">
    <property type="nucleotide sequence ID" value="XM_002140189.1"/>
</dbReference>
<dbReference type="AlphaFoldDB" id="B6ACM2"/>
<accession>B6ACM2</accession>
<dbReference type="PANTHER" id="PTHR45760:SF2">
    <property type="entry name" value="FI19922P1-RELATED"/>
    <property type="match status" value="1"/>
</dbReference>
<keyword evidence="5" id="KW-0677">Repeat</keyword>
<keyword evidence="6" id="KW-0999">Mitochondrion inner membrane</keyword>